<proteinExistence type="predicted"/>
<organism evidence="1">
    <name type="scientific">Schlesneria paludicola</name>
    <dbReference type="NCBI Taxonomy" id="360056"/>
    <lineage>
        <taxon>Bacteria</taxon>
        <taxon>Pseudomonadati</taxon>
        <taxon>Planctomycetota</taxon>
        <taxon>Planctomycetia</taxon>
        <taxon>Planctomycetales</taxon>
        <taxon>Planctomycetaceae</taxon>
        <taxon>Schlesneria</taxon>
    </lineage>
</organism>
<sequence>MMASDSPPKVPPLAGLCTFAEAQRTELSVEDCVGWLKRQHYVLQRLHQILTARITAEPVYELKTGFSYHAYLCAEHVTAHRRRVGELREPPLGLEAVPHLGLKLACDEVLAAPTTAALLLGVYEVLIPALLEAVADYIAATNLLADAPSVRILRFCKLELEDMRRFGQQAVAALVSPEARSELAGWLTLLHDALQAAGGISGRKTTPAADAAVSLPQPRFSSQPYQYDRIPRRDRRFRDPYNAGVNPEAFLYDERFSPRDKVLMLFYKRLREIDVPEMMASILHETPNKPWEFQADMSRQLWDEARHALLGEVGFVSLGVDWTQIPINFTWSLNLNTQLTPQERHAVLFFIEQGLMPRTGKRFEWEVGLASGNRLAALVQDFDWADEVLHAQIGRQWYVADYGDLKAALDYGDRCWSKVMSHWRAYRDQGLTEHRNWWPDLYRAACDRWGVSPDPQALAFHVTYEDLRADLKTIAASG</sequence>
<comment type="caution">
    <text evidence="1">The sequence shown here is derived from an EMBL/GenBank/DDBJ whole genome shotgun (WGS) entry which is preliminary data.</text>
</comment>
<dbReference type="EMBL" id="DSVQ01000003">
    <property type="protein sequence ID" value="HGT37912.1"/>
    <property type="molecule type" value="Genomic_DNA"/>
</dbReference>
<dbReference type="AlphaFoldDB" id="A0A7C4LII7"/>
<gene>
    <name evidence="1" type="ORF">ENS64_01385</name>
</gene>
<name>A0A7C4LII7_9PLAN</name>
<reference evidence="1" key="1">
    <citation type="journal article" date="2020" name="mSystems">
        <title>Genome- and Community-Level Interaction Insights into Carbon Utilization and Element Cycling Functions of Hydrothermarchaeota in Hydrothermal Sediment.</title>
        <authorList>
            <person name="Zhou Z."/>
            <person name="Liu Y."/>
            <person name="Xu W."/>
            <person name="Pan J."/>
            <person name="Luo Z.H."/>
            <person name="Li M."/>
        </authorList>
    </citation>
    <scope>NUCLEOTIDE SEQUENCE [LARGE SCALE GENOMIC DNA]</scope>
    <source>
        <strain evidence="1">SpSt-508</strain>
    </source>
</reference>
<accession>A0A7C4LII7</accession>
<evidence type="ECO:0008006" key="2">
    <source>
        <dbReference type="Google" id="ProtNLM"/>
    </source>
</evidence>
<protein>
    <recommendedName>
        <fullName evidence="2">DUF455 family protein</fullName>
    </recommendedName>
</protein>
<evidence type="ECO:0000313" key="1">
    <source>
        <dbReference type="EMBL" id="HGT37912.1"/>
    </source>
</evidence>